<protein>
    <recommendedName>
        <fullName evidence="6">C2 domain-containing protein</fullName>
    </recommendedName>
</protein>
<evidence type="ECO:0000256" key="5">
    <source>
        <dbReference type="ARBA" id="ARBA00023136"/>
    </source>
</evidence>
<dbReference type="PANTHER" id="PTHR12546:SF33">
    <property type="entry name" value="SPERM VESICLE FUSION PROTEIN FER-1"/>
    <property type="match status" value="1"/>
</dbReference>
<dbReference type="InterPro" id="IPR035892">
    <property type="entry name" value="C2_domain_sf"/>
</dbReference>
<gene>
    <name evidence="7" type="ORF">ZHD862_LOCUS14140</name>
</gene>
<dbReference type="InterPro" id="IPR000008">
    <property type="entry name" value="C2_dom"/>
</dbReference>
<comment type="caution">
    <text evidence="7">The sequence shown here is derived from an EMBL/GenBank/DDBJ whole genome shotgun (WGS) entry which is preliminary data.</text>
</comment>
<dbReference type="PANTHER" id="PTHR12546">
    <property type="entry name" value="FER-1-LIKE"/>
    <property type="match status" value="1"/>
</dbReference>
<feature type="domain" description="C2" evidence="6">
    <location>
        <begin position="1"/>
        <end position="118"/>
    </location>
</feature>
<dbReference type="InterPro" id="IPR037721">
    <property type="entry name" value="Ferlin"/>
</dbReference>
<keyword evidence="3" id="KW-0677">Repeat</keyword>
<evidence type="ECO:0000256" key="1">
    <source>
        <dbReference type="ARBA" id="ARBA00004167"/>
    </source>
</evidence>
<sequence>MHEKTKRTFYELRCHCYKARALLAGDETGLSDPYLSITVGNETQTTPILLESLCPQWNLTLAFHNLMHVGTRETAEEIIGNVVVECYDYDEELKRQQTSPIYLLIKSTSPNNVSSMYTSISSNNPCRLSSQNSMYYCNECNRYINERTSPQYSIFKPKTATTTYQDSYNREWSSSAAANYVCYPIHENRSTILKELQKKYPSLSPAVEIRPNWISPSSKSSYPYRRCNLGAYYPDP</sequence>
<evidence type="ECO:0000256" key="2">
    <source>
        <dbReference type="ARBA" id="ARBA00022692"/>
    </source>
</evidence>
<comment type="subcellular location">
    <subcellularLocation>
        <location evidence="1">Membrane</location>
        <topology evidence="1">Single-pass membrane protein</topology>
    </subcellularLocation>
</comment>
<name>A0A814J3M4_9BILA</name>
<reference evidence="7" key="1">
    <citation type="submission" date="2021-02" db="EMBL/GenBank/DDBJ databases">
        <authorList>
            <person name="Nowell W R."/>
        </authorList>
    </citation>
    <scope>NUCLEOTIDE SEQUENCE</scope>
</reference>
<evidence type="ECO:0000256" key="4">
    <source>
        <dbReference type="ARBA" id="ARBA00022989"/>
    </source>
</evidence>
<dbReference type="GO" id="GO:0016020">
    <property type="term" value="C:membrane"/>
    <property type="evidence" value="ECO:0007669"/>
    <property type="project" value="UniProtKB-SubCell"/>
</dbReference>
<keyword evidence="5" id="KW-0472">Membrane</keyword>
<proteinExistence type="predicted"/>
<evidence type="ECO:0000313" key="8">
    <source>
        <dbReference type="Proteomes" id="UP000663864"/>
    </source>
</evidence>
<dbReference type="Pfam" id="PF00168">
    <property type="entry name" value="C2"/>
    <property type="match status" value="1"/>
</dbReference>
<dbReference type="Gene3D" id="2.60.40.150">
    <property type="entry name" value="C2 domain"/>
    <property type="match status" value="1"/>
</dbReference>
<dbReference type="Proteomes" id="UP000663864">
    <property type="component" value="Unassembled WGS sequence"/>
</dbReference>
<dbReference type="SUPFAM" id="SSF49562">
    <property type="entry name" value="C2 domain (Calcium/lipid-binding domain, CaLB)"/>
    <property type="match status" value="1"/>
</dbReference>
<accession>A0A814J3M4</accession>
<organism evidence="7 8">
    <name type="scientific">Rotaria sordida</name>
    <dbReference type="NCBI Taxonomy" id="392033"/>
    <lineage>
        <taxon>Eukaryota</taxon>
        <taxon>Metazoa</taxon>
        <taxon>Spiralia</taxon>
        <taxon>Gnathifera</taxon>
        <taxon>Rotifera</taxon>
        <taxon>Eurotatoria</taxon>
        <taxon>Bdelloidea</taxon>
        <taxon>Philodinida</taxon>
        <taxon>Philodinidae</taxon>
        <taxon>Rotaria</taxon>
    </lineage>
</organism>
<evidence type="ECO:0000259" key="6">
    <source>
        <dbReference type="PROSITE" id="PS50004"/>
    </source>
</evidence>
<dbReference type="PROSITE" id="PS50004">
    <property type="entry name" value="C2"/>
    <property type="match status" value="1"/>
</dbReference>
<evidence type="ECO:0000313" key="7">
    <source>
        <dbReference type="EMBL" id="CAF1032936.1"/>
    </source>
</evidence>
<keyword evidence="2" id="KW-0812">Transmembrane</keyword>
<keyword evidence="4" id="KW-1133">Transmembrane helix</keyword>
<dbReference type="EMBL" id="CAJNOT010000605">
    <property type="protein sequence ID" value="CAF1032936.1"/>
    <property type="molecule type" value="Genomic_DNA"/>
</dbReference>
<evidence type="ECO:0000256" key="3">
    <source>
        <dbReference type="ARBA" id="ARBA00022737"/>
    </source>
</evidence>
<dbReference type="GO" id="GO:0007009">
    <property type="term" value="P:plasma membrane organization"/>
    <property type="evidence" value="ECO:0007669"/>
    <property type="project" value="TreeGrafter"/>
</dbReference>
<dbReference type="AlphaFoldDB" id="A0A814J3M4"/>